<evidence type="ECO:0000256" key="1">
    <source>
        <dbReference type="ARBA" id="ARBA00004651"/>
    </source>
</evidence>
<keyword evidence="7 13" id="KW-1133">Transmembrane helix</keyword>
<dbReference type="Pfam" id="PF13091">
    <property type="entry name" value="PLDc_2"/>
    <property type="match status" value="2"/>
</dbReference>
<evidence type="ECO:0000256" key="3">
    <source>
        <dbReference type="ARBA" id="ARBA00022516"/>
    </source>
</evidence>
<reference evidence="15" key="2">
    <citation type="submission" date="2021-04" db="EMBL/GenBank/DDBJ databases">
        <authorList>
            <person name="Gilroy R."/>
        </authorList>
    </citation>
    <scope>NUCLEOTIDE SEQUENCE</scope>
    <source>
        <strain evidence="15">CHK192-19661</strain>
    </source>
</reference>
<keyword evidence="3" id="KW-0444">Lipid biosynthesis</keyword>
<dbReference type="AlphaFoldDB" id="A0A9D2D7E1"/>
<evidence type="ECO:0000256" key="13">
    <source>
        <dbReference type="SAM" id="Phobius"/>
    </source>
</evidence>
<feature type="transmembrane region" description="Helical" evidence="13">
    <location>
        <begin position="14"/>
        <end position="36"/>
    </location>
</feature>
<evidence type="ECO:0000313" key="16">
    <source>
        <dbReference type="Proteomes" id="UP000824025"/>
    </source>
</evidence>
<keyword evidence="4" id="KW-0808">Transferase</keyword>
<dbReference type="CDD" id="cd09160">
    <property type="entry name" value="PLDc_SMU_988_like_2"/>
    <property type="match status" value="1"/>
</dbReference>
<dbReference type="InterPro" id="IPR027379">
    <property type="entry name" value="CLS_N"/>
</dbReference>
<dbReference type="GO" id="GO:0005886">
    <property type="term" value="C:plasma membrane"/>
    <property type="evidence" value="ECO:0007669"/>
    <property type="project" value="UniProtKB-SubCell"/>
</dbReference>
<organism evidence="15 16">
    <name type="scientific">Candidatus Borkfalkia avicola</name>
    <dbReference type="NCBI Taxonomy" id="2838503"/>
    <lineage>
        <taxon>Bacteria</taxon>
        <taxon>Bacillati</taxon>
        <taxon>Bacillota</taxon>
        <taxon>Clostridia</taxon>
        <taxon>Christensenellales</taxon>
        <taxon>Christensenellaceae</taxon>
        <taxon>Candidatus Borkfalkia</taxon>
    </lineage>
</organism>
<evidence type="ECO:0000313" key="15">
    <source>
        <dbReference type="EMBL" id="HIZ09919.1"/>
    </source>
</evidence>
<dbReference type="NCBIfam" id="TIGR04265">
    <property type="entry name" value="bac_cardiolipin"/>
    <property type="match status" value="1"/>
</dbReference>
<evidence type="ECO:0000256" key="12">
    <source>
        <dbReference type="NCBIfam" id="TIGR04265"/>
    </source>
</evidence>
<evidence type="ECO:0000256" key="10">
    <source>
        <dbReference type="ARBA" id="ARBA00023209"/>
    </source>
</evidence>
<evidence type="ECO:0000256" key="9">
    <source>
        <dbReference type="ARBA" id="ARBA00023136"/>
    </source>
</evidence>
<evidence type="ECO:0000259" key="14">
    <source>
        <dbReference type="PROSITE" id="PS50035"/>
    </source>
</evidence>
<proteinExistence type="predicted"/>
<keyword evidence="8" id="KW-0443">Lipid metabolism</keyword>
<dbReference type="InterPro" id="IPR022924">
    <property type="entry name" value="Cardiolipin_synthase"/>
</dbReference>
<dbReference type="CDD" id="cd09154">
    <property type="entry name" value="PLDc_SMU_988_like_1"/>
    <property type="match status" value="1"/>
</dbReference>
<evidence type="ECO:0000256" key="2">
    <source>
        <dbReference type="ARBA" id="ARBA00022475"/>
    </source>
</evidence>
<keyword evidence="10" id="KW-0594">Phospholipid biosynthesis</keyword>
<sequence>MRLKKLGKLLTSKFLLVCFLLLIEIAIIPAVFYWFFFSVDTTWIFAVLCAAVVILDLAIALWIVNSDMNAEYKIAWLMPVLFLPPIGALLYLNLRRRPRPRRRLKQLAEKFAGMECLYVKKDGHVGTEYADDGFAASCAEYVAQATGLPPTDCYEFEYFPSGESYCERLLEELEKAEKYIFLEYFILRPGKFWNSVLDILKRKAGEGVDVRVIYDDIGSMLKVPDNYAAELEKQGVKCMCFNPFRPVLDLAQNNRTHRKIALIDGVTAFTGGINLSDEYINETHPFGHWKDTGIMVRGRAAQNFAAMFLQLWFLRAPDEDYTRYLSTGPKGDCSCLAFCDSPLDRQNVCEDLYLKIIYHAKKYVYINTPYLILDGEMKRALITAAHSGVDVRITVPDIPDKKYVFAVTKAFYSELIKEGIHIYRYKPGFIHAKSIVSDDKYCIIGSTNMDFRSFYLHFECNMMFFDERVSAKLTADYLDTCKQCDEVKKEHFKESIFRLIYRAVLRVFAPLM</sequence>
<dbReference type="GO" id="GO:0008808">
    <property type="term" value="F:cardiolipin synthase activity"/>
    <property type="evidence" value="ECO:0007669"/>
    <property type="project" value="UniProtKB-UniRule"/>
</dbReference>
<dbReference type="PANTHER" id="PTHR21248">
    <property type="entry name" value="CARDIOLIPIN SYNTHASE"/>
    <property type="match status" value="1"/>
</dbReference>
<dbReference type="SMART" id="SM00155">
    <property type="entry name" value="PLDc"/>
    <property type="match status" value="2"/>
</dbReference>
<evidence type="ECO:0000256" key="8">
    <source>
        <dbReference type="ARBA" id="ARBA00023098"/>
    </source>
</evidence>
<dbReference type="PANTHER" id="PTHR21248:SF22">
    <property type="entry name" value="PHOSPHOLIPASE D"/>
    <property type="match status" value="1"/>
</dbReference>
<keyword evidence="9 13" id="KW-0472">Membrane</keyword>
<dbReference type="SUPFAM" id="SSF56024">
    <property type="entry name" value="Phospholipase D/nuclease"/>
    <property type="match status" value="2"/>
</dbReference>
<dbReference type="GO" id="GO:0032049">
    <property type="term" value="P:cardiolipin biosynthetic process"/>
    <property type="evidence" value="ECO:0007669"/>
    <property type="project" value="UniProtKB-UniRule"/>
</dbReference>
<comment type="caution">
    <text evidence="15">The sequence shown here is derived from an EMBL/GenBank/DDBJ whole genome shotgun (WGS) entry which is preliminary data.</text>
</comment>
<dbReference type="EC" id="2.7.8.-" evidence="12"/>
<protein>
    <recommendedName>
        <fullName evidence="12">Cardiolipin synthase</fullName>
        <ecNumber evidence="12">2.7.8.-</ecNumber>
    </recommendedName>
</protein>
<dbReference type="Proteomes" id="UP000824025">
    <property type="component" value="Unassembled WGS sequence"/>
</dbReference>
<evidence type="ECO:0000256" key="6">
    <source>
        <dbReference type="ARBA" id="ARBA00022737"/>
    </source>
</evidence>
<feature type="domain" description="PLD phosphodiesterase" evidence="14">
    <location>
        <begin position="426"/>
        <end position="453"/>
    </location>
</feature>
<dbReference type="InterPro" id="IPR001736">
    <property type="entry name" value="PLipase_D/transphosphatidylase"/>
</dbReference>
<keyword evidence="2" id="KW-1003">Cell membrane</keyword>
<feature type="transmembrane region" description="Helical" evidence="13">
    <location>
        <begin position="76"/>
        <end position="94"/>
    </location>
</feature>
<keyword evidence="11" id="KW-1208">Phospholipid metabolism</keyword>
<dbReference type="EMBL" id="DXCF01000029">
    <property type="protein sequence ID" value="HIZ09919.1"/>
    <property type="molecule type" value="Genomic_DNA"/>
</dbReference>
<evidence type="ECO:0000256" key="5">
    <source>
        <dbReference type="ARBA" id="ARBA00022692"/>
    </source>
</evidence>
<feature type="domain" description="PLD phosphodiesterase" evidence="14">
    <location>
        <begin position="252"/>
        <end position="279"/>
    </location>
</feature>
<gene>
    <name evidence="15" type="primary">cls</name>
    <name evidence="15" type="ORF">H9726_05465</name>
</gene>
<dbReference type="Pfam" id="PF13396">
    <property type="entry name" value="PLDc_N"/>
    <property type="match status" value="1"/>
</dbReference>
<accession>A0A9D2D7E1</accession>
<evidence type="ECO:0000256" key="11">
    <source>
        <dbReference type="ARBA" id="ARBA00023264"/>
    </source>
</evidence>
<keyword evidence="6" id="KW-0677">Repeat</keyword>
<dbReference type="InterPro" id="IPR025202">
    <property type="entry name" value="PLD-like_dom"/>
</dbReference>
<reference evidence="15" key="1">
    <citation type="journal article" date="2021" name="PeerJ">
        <title>Extensive microbial diversity within the chicken gut microbiome revealed by metagenomics and culture.</title>
        <authorList>
            <person name="Gilroy R."/>
            <person name="Ravi A."/>
            <person name="Getino M."/>
            <person name="Pursley I."/>
            <person name="Horton D.L."/>
            <person name="Alikhan N.F."/>
            <person name="Baker D."/>
            <person name="Gharbi K."/>
            <person name="Hall N."/>
            <person name="Watson M."/>
            <person name="Adriaenssens E.M."/>
            <person name="Foster-Nyarko E."/>
            <person name="Jarju S."/>
            <person name="Secka A."/>
            <person name="Antonio M."/>
            <person name="Oren A."/>
            <person name="Chaudhuri R.R."/>
            <person name="La Ragione R."/>
            <person name="Hildebrand F."/>
            <person name="Pallen M.J."/>
        </authorList>
    </citation>
    <scope>NUCLEOTIDE SEQUENCE</scope>
    <source>
        <strain evidence="15">CHK192-19661</strain>
    </source>
</reference>
<dbReference type="Gene3D" id="3.30.870.10">
    <property type="entry name" value="Endonuclease Chain A"/>
    <property type="match status" value="2"/>
</dbReference>
<keyword evidence="5 13" id="KW-0812">Transmembrane</keyword>
<feature type="transmembrane region" description="Helical" evidence="13">
    <location>
        <begin position="43"/>
        <end position="64"/>
    </location>
</feature>
<evidence type="ECO:0000256" key="4">
    <source>
        <dbReference type="ARBA" id="ARBA00022679"/>
    </source>
</evidence>
<dbReference type="PROSITE" id="PS50035">
    <property type="entry name" value="PLD"/>
    <property type="match status" value="2"/>
</dbReference>
<name>A0A9D2D7E1_9FIRM</name>
<comment type="subcellular location">
    <subcellularLocation>
        <location evidence="1">Cell membrane</location>
        <topology evidence="1">Multi-pass membrane protein</topology>
    </subcellularLocation>
</comment>
<evidence type="ECO:0000256" key="7">
    <source>
        <dbReference type="ARBA" id="ARBA00022989"/>
    </source>
</evidence>